<dbReference type="AlphaFoldDB" id="D7FND6"/>
<evidence type="ECO:0000313" key="3">
    <source>
        <dbReference type="Proteomes" id="UP000002630"/>
    </source>
</evidence>
<feature type="compositionally biased region" description="Polar residues" evidence="1">
    <location>
        <begin position="67"/>
        <end position="77"/>
    </location>
</feature>
<evidence type="ECO:0000313" key="2">
    <source>
        <dbReference type="EMBL" id="CBJ30190.1"/>
    </source>
</evidence>
<protein>
    <submittedName>
        <fullName evidence="2">Uncharacterized protein</fullName>
    </submittedName>
</protein>
<dbReference type="Proteomes" id="UP000002630">
    <property type="component" value="Linkage Group LG21"/>
</dbReference>
<name>D7FND6_ECTSI</name>
<reference evidence="2 3" key="1">
    <citation type="journal article" date="2010" name="Nature">
        <title>The Ectocarpus genome and the independent evolution of multicellularity in brown algae.</title>
        <authorList>
            <person name="Cock J.M."/>
            <person name="Sterck L."/>
            <person name="Rouze P."/>
            <person name="Scornet D."/>
            <person name="Allen A.E."/>
            <person name="Amoutzias G."/>
            <person name="Anthouard V."/>
            <person name="Artiguenave F."/>
            <person name="Aury J.M."/>
            <person name="Badger J.H."/>
            <person name="Beszteri B."/>
            <person name="Billiau K."/>
            <person name="Bonnet E."/>
            <person name="Bothwell J.H."/>
            <person name="Bowler C."/>
            <person name="Boyen C."/>
            <person name="Brownlee C."/>
            <person name="Carrano C.J."/>
            <person name="Charrier B."/>
            <person name="Cho G.Y."/>
            <person name="Coelho S.M."/>
            <person name="Collen J."/>
            <person name="Corre E."/>
            <person name="Da Silva C."/>
            <person name="Delage L."/>
            <person name="Delaroque N."/>
            <person name="Dittami S.M."/>
            <person name="Doulbeau S."/>
            <person name="Elias M."/>
            <person name="Farnham G."/>
            <person name="Gachon C.M."/>
            <person name="Gschloessl B."/>
            <person name="Heesch S."/>
            <person name="Jabbari K."/>
            <person name="Jubin C."/>
            <person name="Kawai H."/>
            <person name="Kimura K."/>
            <person name="Kloareg B."/>
            <person name="Kupper F.C."/>
            <person name="Lang D."/>
            <person name="Le Bail A."/>
            <person name="Leblanc C."/>
            <person name="Lerouge P."/>
            <person name="Lohr M."/>
            <person name="Lopez P.J."/>
            <person name="Martens C."/>
            <person name="Maumus F."/>
            <person name="Michel G."/>
            <person name="Miranda-Saavedra D."/>
            <person name="Morales J."/>
            <person name="Moreau H."/>
            <person name="Motomura T."/>
            <person name="Nagasato C."/>
            <person name="Napoli C.A."/>
            <person name="Nelson D.R."/>
            <person name="Nyvall-Collen P."/>
            <person name="Peters A.F."/>
            <person name="Pommier C."/>
            <person name="Potin P."/>
            <person name="Poulain J."/>
            <person name="Quesneville H."/>
            <person name="Read B."/>
            <person name="Rensing S.A."/>
            <person name="Ritter A."/>
            <person name="Rousvoal S."/>
            <person name="Samanta M."/>
            <person name="Samson G."/>
            <person name="Schroeder D.C."/>
            <person name="Segurens B."/>
            <person name="Strittmatter M."/>
            <person name="Tonon T."/>
            <person name="Tregear J.W."/>
            <person name="Valentin K."/>
            <person name="von Dassow P."/>
            <person name="Yamagishi T."/>
            <person name="Van de Peer Y."/>
            <person name="Wincker P."/>
        </authorList>
    </citation>
    <scope>NUCLEOTIDE SEQUENCE [LARGE SCALE GENOMIC DNA]</scope>
    <source>
        <strain evidence="3">Ec32 / CCAP1310/4</strain>
    </source>
</reference>
<gene>
    <name evidence="2" type="ORF">Esi_0179_0033</name>
</gene>
<dbReference type="InParanoid" id="D7FND6"/>
<sequence length="77" mass="8199">MRYLYGSPMPNVGAANLEQHLRNRHRGVGALLGSEMAPGMLAAIQLAGGWADKSKHRLSTGAHGTTRKTGSARNDVM</sequence>
<dbReference type="EMBL" id="FN648283">
    <property type="protein sequence ID" value="CBJ30190.1"/>
    <property type="molecule type" value="Genomic_DNA"/>
</dbReference>
<proteinExistence type="predicted"/>
<keyword evidence="3" id="KW-1185">Reference proteome</keyword>
<dbReference type="EMBL" id="FN649746">
    <property type="protein sequence ID" value="CBJ30190.1"/>
    <property type="molecule type" value="Genomic_DNA"/>
</dbReference>
<accession>D7FND6</accession>
<feature type="region of interest" description="Disordered" evidence="1">
    <location>
        <begin position="55"/>
        <end position="77"/>
    </location>
</feature>
<evidence type="ECO:0000256" key="1">
    <source>
        <dbReference type="SAM" id="MobiDB-lite"/>
    </source>
</evidence>
<organism evidence="2 3">
    <name type="scientific">Ectocarpus siliculosus</name>
    <name type="common">Brown alga</name>
    <name type="synonym">Conferva siliculosa</name>
    <dbReference type="NCBI Taxonomy" id="2880"/>
    <lineage>
        <taxon>Eukaryota</taxon>
        <taxon>Sar</taxon>
        <taxon>Stramenopiles</taxon>
        <taxon>Ochrophyta</taxon>
        <taxon>PX clade</taxon>
        <taxon>Phaeophyceae</taxon>
        <taxon>Ectocarpales</taxon>
        <taxon>Ectocarpaceae</taxon>
        <taxon>Ectocarpus</taxon>
    </lineage>
</organism>